<comment type="caution">
    <text evidence="2">The sequence shown here is derived from an EMBL/GenBank/DDBJ whole genome shotgun (WGS) entry which is preliminary data.</text>
</comment>
<keyword evidence="3" id="KW-1185">Reference proteome</keyword>
<dbReference type="AlphaFoldDB" id="A0AAW1EZ76"/>
<gene>
    <name evidence="2" type="ORF">VZT92_014490</name>
</gene>
<accession>A0AAW1EZ76</accession>
<evidence type="ECO:0000313" key="3">
    <source>
        <dbReference type="Proteomes" id="UP001488805"/>
    </source>
</evidence>
<dbReference type="Proteomes" id="UP001488805">
    <property type="component" value="Unassembled WGS sequence"/>
</dbReference>
<organism evidence="2 3">
    <name type="scientific">Zoarces viviparus</name>
    <name type="common">Viviparous eelpout</name>
    <name type="synonym">Blennius viviparus</name>
    <dbReference type="NCBI Taxonomy" id="48416"/>
    <lineage>
        <taxon>Eukaryota</taxon>
        <taxon>Metazoa</taxon>
        <taxon>Chordata</taxon>
        <taxon>Craniata</taxon>
        <taxon>Vertebrata</taxon>
        <taxon>Euteleostomi</taxon>
        <taxon>Actinopterygii</taxon>
        <taxon>Neopterygii</taxon>
        <taxon>Teleostei</taxon>
        <taxon>Neoteleostei</taxon>
        <taxon>Acanthomorphata</taxon>
        <taxon>Eupercaria</taxon>
        <taxon>Perciformes</taxon>
        <taxon>Cottioidei</taxon>
        <taxon>Zoarcales</taxon>
        <taxon>Zoarcidae</taxon>
        <taxon>Zoarcinae</taxon>
        <taxon>Zoarces</taxon>
    </lineage>
</organism>
<protein>
    <submittedName>
        <fullName evidence="2">Uncharacterized protein</fullName>
    </submittedName>
</protein>
<sequence length="159" mass="17457">MKGSLTPHSPPSFLQRGPWGSPTGSHSTGAAHWRSLSSLREKKSAMLRLRRCCCSALGETLCESSAPEQGRALGAYLCDRLLVPHGRLLDEAVDLYIPISARDDHPGPPETHRHFHFHLRRVNPNEEKAASGRRMEASPERDGGNKLKILACCDEGGLK</sequence>
<evidence type="ECO:0000313" key="2">
    <source>
        <dbReference type="EMBL" id="KAK9527984.1"/>
    </source>
</evidence>
<dbReference type="EMBL" id="JBCEZU010000112">
    <property type="protein sequence ID" value="KAK9527984.1"/>
    <property type="molecule type" value="Genomic_DNA"/>
</dbReference>
<reference evidence="2 3" key="1">
    <citation type="journal article" date="2024" name="Genome Biol. Evol.">
        <title>Chromosome-level genome assembly of the viviparous eelpout Zoarces viviparus.</title>
        <authorList>
            <person name="Fuhrmann N."/>
            <person name="Brasseur M.V."/>
            <person name="Bakowski C.E."/>
            <person name="Podsiadlowski L."/>
            <person name="Prost S."/>
            <person name="Krehenwinkel H."/>
            <person name="Mayer C."/>
        </authorList>
    </citation>
    <scope>NUCLEOTIDE SEQUENCE [LARGE SCALE GENOMIC DNA]</scope>
    <source>
        <strain evidence="2">NO-MEL_2022_Ind0_liver</strain>
    </source>
</reference>
<feature type="region of interest" description="Disordered" evidence="1">
    <location>
        <begin position="123"/>
        <end position="142"/>
    </location>
</feature>
<proteinExistence type="predicted"/>
<name>A0AAW1EZ76_ZOAVI</name>
<feature type="region of interest" description="Disordered" evidence="1">
    <location>
        <begin position="1"/>
        <end position="34"/>
    </location>
</feature>
<evidence type="ECO:0000256" key="1">
    <source>
        <dbReference type="SAM" id="MobiDB-lite"/>
    </source>
</evidence>